<keyword evidence="5" id="KW-1185">Reference proteome</keyword>
<dbReference type="EMBL" id="JAAHBV010000016">
    <property type="protein sequence ID" value="NER58956.1"/>
    <property type="molecule type" value="Genomic_DNA"/>
</dbReference>
<comment type="caution">
    <text evidence="3">The sequence shown here is derived from an EMBL/GenBank/DDBJ whole genome shotgun (WGS) entry which is preliminary data.</text>
</comment>
<dbReference type="EMBL" id="JAAHBU010000030">
    <property type="protein sequence ID" value="NER63044.1"/>
    <property type="molecule type" value="Genomic_DNA"/>
</dbReference>
<organism evidence="3 5">
    <name type="scientific">Pseudomonas brassicae</name>
    <dbReference type="NCBI Taxonomy" id="2708063"/>
    <lineage>
        <taxon>Bacteria</taxon>
        <taxon>Pseudomonadati</taxon>
        <taxon>Pseudomonadota</taxon>
        <taxon>Gammaproteobacteria</taxon>
        <taxon>Pseudomonadales</taxon>
        <taxon>Pseudomonadaceae</taxon>
        <taxon>Pseudomonas</taxon>
    </lineage>
</organism>
<evidence type="ECO:0000313" key="2">
    <source>
        <dbReference type="EMBL" id="NER58956.1"/>
    </source>
</evidence>
<accession>A0A6B3NUL6</accession>
<evidence type="ECO:0000256" key="1">
    <source>
        <dbReference type="SAM" id="MobiDB-lite"/>
    </source>
</evidence>
<protein>
    <recommendedName>
        <fullName evidence="6">Lipoprotein</fullName>
    </recommendedName>
</protein>
<dbReference type="Proteomes" id="UP000482634">
    <property type="component" value="Unassembled WGS sequence"/>
</dbReference>
<feature type="region of interest" description="Disordered" evidence="1">
    <location>
        <begin position="80"/>
        <end position="140"/>
    </location>
</feature>
<accession>A0A6M0CN43</accession>
<evidence type="ECO:0000313" key="3">
    <source>
        <dbReference type="EMBL" id="NER63044.1"/>
    </source>
</evidence>
<evidence type="ECO:0008006" key="6">
    <source>
        <dbReference type="Google" id="ProtNLM"/>
    </source>
</evidence>
<dbReference type="PROSITE" id="PS51257">
    <property type="entry name" value="PROKAR_LIPOPROTEIN"/>
    <property type="match status" value="1"/>
</dbReference>
<reference evidence="4 5" key="1">
    <citation type="submission" date="2020-02" db="EMBL/GenBank/DDBJ databases">
        <title>Broccoli isolated Pseudomonas sp.</title>
        <authorList>
            <person name="Fujikawa T."/>
            <person name="Sawada H."/>
        </authorList>
    </citation>
    <scope>NUCLEOTIDE SEQUENCE [LARGE SCALE GENOMIC DNA]</scope>
    <source>
        <strain evidence="3 5">MAFF212427</strain>
        <strain evidence="2 4">MAFF212428</strain>
    </source>
</reference>
<dbReference type="Proteomes" id="UP000480410">
    <property type="component" value="Unassembled WGS sequence"/>
</dbReference>
<name>A0A6B3NUL6_9PSED</name>
<gene>
    <name evidence="2" type="ORF">G3435_01100</name>
    <name evidence="3" type="ORF">G3436_02975</name>
</gene>
<proteinExistence type="predicted"/>
<dbReference type="AlphaFoldDB" id="A0A6B3NUL6"/>
<feature type="compositionally biased region" description="Basic and acidic residues" evidence="1">
    <location>
        <begin position="112"/>
        <end position="140"/>
    </location>
</feature>
<dbReference type="RefSeq" id="WP_163941106.1">
    <property type="nucleotide sequence ID" value="NZ_JAAHBU010000030.1"/>
</dbReference>
<evidence type="ECO:0000313" key="5">
    <source>
        <dbReference type="Proteomes" id="UP000482634"/>
    </source>
</evidence>
<evidence type="ECO:0000313" key="4">
    <source>
        <dbReference type="Proteomes" id="UP000480410"/>
    </source>
</evidence>
<sequence>MYRRLLLIVLLGVLTTACAPYYAGPGYYRSEVYSVDRYDYRGYDRAYPYNRGYYVVPQQPRYYAPAPRYYRPVPVPQYRPYPGPGYHGARPAPGRYYHDSRYRQGPGQQPQWRHDRDNDHGRERGHGRHDNGWGDRRSRR</sequence>